<accession>A0ACA9MDG4</accession>
<keyword evidence="2" id="KW-1185">Reference proteome</keyword>
<sequence>MHIKNKQVYENKKQSKKQVTLATMQIASKSKREVIEDLIKAFSSANIPFEK</sequence>
<reference evidence="1" key="1">
    <citation type="submission" date="2021-06" db="EMBL/GenBank/DDBJ databases">
        <authorList>
            <person name="Kallberg Y."/>
            <person name="Tangrot J."/>
            <person name="Rosling A."/>
        </authorList>
    </citation>
    <scope>NUCLEOTIDE SEQUENCE</scope>
    <source>
        <strain evidence="1">MA461A</strain>
    </source>
</reference>
<protein>
    <submittedName>
        <fullName evidence="1">29289_t:CDS:1</fullName>
    </submittedName>
</protein>
<feature type="non-terminal residue" evidence="1">
    <location>
        <position position="51"/>
    </location>
</feature>
<evidence type="ECO:0000313" key="2">
    <source>
        <dbReference type="Proteomes" id="UP000789920"/>
    </source>
</evidence>
<dbReference type="Proteomes" id="UP000789920">
    <property type="component" value="Unassembled WGS sequence"/>
</dbReference>
<name>A0ACA9MDG4_9GLOM</name>
<organism evidence="1 2">
    <name type="scientific">Racocetra persica</name>
    <dbReference type="NCBI Taxonomy" id="160502"/>
    <lineage>
        <taxon>Eukaryota</taxon>
        <taxon>Fungi</taxon>
        <taxon>Fungi incertae sedis</taxon>
        <taxon>Mucoromycota</taxon>
        <taxon>Glomeromycotina</taxon>
        <taxon>Glomeromycetes</taxon>
        <taxon>Diversisporales</taxon>
        <taxon>Gigasporaceae</taxon>
        <taxon>Racocetra</taxon>
    </lineage>
</organism>
<evidence type="ECO:0000313" key="1">
    <source>
        <dbReference type="EMBL" id="CAG8584001.1"/>
    </source>
</evidence>
<dbReference type="EMBL" id="CAJVQC010007797">
    <property type="protein sequence ID" value="CAG8584001.1"/>
    <property type="molecule type" value="Genomic_DNA"/>
</dbReference>
<comment type="caution">
    <text evidence="1">The sequence shown here is derived from an EMBL/GenBank/DDBJ whole genome shotgun (WGS) entry which is preliminary data.</text>
</comment>
<proteinExistence type="predicted"/>
<gene>
    <name evidence="1" type="ORF">RPERSI_LOCUS5266</name>
</gene>